<dbReference type="Gene3D" id="1.25.40.20">
    <property type="entry name" value="Ankyrin repeat-containing domain"/>
    <property type="match status" value="1"/>
</dbReference>
<protein>
    <recommendedName>
        <fullName evidence="3">F-box domain-containing protein</fullName>
    </recommendedName>
</protein>
<dbReference type="AlphaFoldDB" id="A0A317V0Z9"/>
<proteinExistence type="predicted"/>
<organism evidence="1 2">
    <name type="scientific">Aspergillus sclerotioniger CBS 115572</name>
    <dbReference type="NCBI Taxonomy" id="1450535"/>
    <lineage>
        <taxon>Eukaryota</taxon>
        <taxon>Fungi</taxon>
        <taxon>Dikarya</taxon>
        <taxon>Ascomycota</taxon>
        <taxon>Pezizomycotina</taxon>
        <taxon>Eurotiomycetes</taxon>
        <taxon>Eurotiomycetidae</taxon>
        <taxon>Eurotiales</taxon>
        <taxon>Aspergillaceae</taxon>
        <taxon>Aspergillus</taxon>
        <taxon>Aspergillus subgen. Circumdati</taxon>
    </lineage>
</organism>
<comment type="caution">
    <text evidence="1">The sequence shown here is derived from an EMBL/GenBank/DDBJ whole genome shotgun (WGS) entry which is preliminary data.</text>
</comment>
<dbReference type="Proteomes" id="UP000246702">
    <property type="component" value="Unassembled WGS sequence"/>
</dbReference>
<evidence type="ECO:0008006" key="3">
    <source>
        <dbReference type="Google" id="ProtNLM"/>
    </source>
</evidence>
<gene>
    <name evidence="1" type="ORF">BO94DRAFT_590814</name>
</gene>
<dbReference type="GeneID" id="37118206"/>
<sequence>MSLTSLPQELLLLIADPFLSEKDLNAVSRTARVLYGSLNSLLYHQHVQQSHGRNALIYAAQTGHTATIHHLRAAAASLKAFTTALEPNDADDLPTLDPDGRDPHFQLSPLAWAAIHGHV</sequence>
<evidence type="ECO:0000313" key="1">
    <source>
        <dbReference type="EMBL" id="PWY68004.1"/>
    </source>
</evidence>
<evidence type="ECO:0000313" key="2">
    <source>
        <dbReference type="Proteomes" id="UP000246702"/>
    </source>
</evidence>
<dbReference type="RefSeq" id="XP_025462053.1">
    <property type="nucleotide sequence ID" value="XM_025616063.1"/>
</dbReference>
<accession>A0A317V0Z9</accession>
<name>A0A317V0Z9_9EURO</name>
<dbReference type="EMBL" id="MSFK01000046">
    <property type="protein sequence ID" value="PWY68004.1"/>
    <property type="molecule type" value="Genomic_DNA"/>
</dbReference>
<keyword evidence="2" id="KW-1185">Reference proteome</keyword>
<reference evidence="1 2" key="1">
    <citation type="submission" date="2016-12" db="EMBL/GenBank/DDBJ databases">
        <title>The genomes of Aspergillus section Nigri reveals drivers in fungal speciation.</title>
        <authorList>
            <consortium name="DOE Joint Genome Institute"/>
            <person name="Vesth T.C."/>
            <person name="Nybo J."/>
            <person name="Theobald S."/>
            <person name="Brandl J."/>
            <person name="Frisvad J.C."/>
            <person name="Nielsen K.F."/>
            <person name="Lyhne E.K."/>
            <person name="Kogle M.E."/>
            <person name="Kuo A."/>
            <person name="Riley R."/>
            <person name="Clum A."/>
            <person name="Nolan M."/>
            <person name="Lipzen A."/>
            <person name="Salamov A."/>
            <person name="Henrissat B."/>
            <person name="Wiebenga A."/>
            <person name="De Vries R.P."/>
            <person name="Grigoriev I.V."/>
            <person name="Mortensen U.H."/>
            <person name="Andersen M.R."/>
            <person name="Baker S.E."/>
        </authorList>
    </citation>
    <scope>NUCLEOTIDE SEQUENCE [LARGE SCALE GENOMIC DNA]</scope>
    <source>
        <strain evidence="1 2">CBS 115572</strain>
    </source>
</reference>
<dbReference type="STRING" id="1450535.A0A317V0Z9"/>
<dbReference type="InterPro" id="IPR036770">
    <property type="entry name" value="Ankyrin_rpt-contain_sf"/>
</dbReference>